<evidence type="ECO:0000313" key="4">
    <source>
        <dbReference type="Proteomes" id="UP000186136"/>
    </source>
</evidence>
<proteinExistence type="predicted"/>
<gene>
    <name evidence="3" type="ORF">PMKS-002904</name>
</gene>
<evidence type="ECO:0000256" key="1">
    <source>
        <dbReference type="SAM" id="Phobius"/>
    </source>
</evidence>
<dbReference type="OrthoDB" id="430476at2759"/>
<keyword evidence="1" id="KW-0812">Transmembrane</keyword>
<evidence type="ECO:0000313" key="3">
    <source>
        <dbReference type="EMBL" id="GAV29404.1"/>
    </source>
</evidence>
<comment type="caution">
    <text evidence="3">The sequence shown here is derived from an EMBL/GenBank/DDBJ whole genome shotgun (WGS) entry which is preliminary data.</text>
</comment>
<dbReference type="AlphaFoldDB" id="A0A1Q2YIN6"/>
<organism evidence="3 4">
    <name type="scientific">Pichia membranifaciens</name>
    <dbReference type="NCBI Taxonomy" id="4926"/>
    <lineage>
        <taxon>Eukaryota</taxon>
        <taxon>Fungi</taxon>
        <taxon>Dikarya</taxon>
        <taxon>Ascomycota</taxon>
        <taxon>Saccharomycotina</taxon>
        <taxon>Pichiomycetes</taxon>
        <taxon>Pichiales</taxon>
        <taxon>Pichiaceae</taxon>
        <taxon>Pichia</taxon>
    </lineage>
</organism>
<feature type="domain" description="Retrovirus-related Pol polyprotein from transposon TNT 1-94-like beta-barrel" evidence="2">
    <location>
        <begin position="134"/>
        <end position="211"/>
    </location>
</feature>
<name>A0A1Q2YIN6_9ASCO</name>
<sequence length="275" mass="30184">MTRSLSLMAFYLNKGAGPDVFFITGNMMLSEAELTDSLVGNLQLILNNAVQVVLMNTVSSKILIKYQSEIALDMSYFRLKCYKFQKRGSVAIDCPAANCKTDGNTVPLVNLSQTLISWAAFSYRKDSATPSPSYILDSGATLHISNTRAHFVDSTPASGCITGISSNPLIVKGTYSIHFVHPVTSNALTVSEVCYVPDATQNLISIKKASKSSSFTFYHEAVHYMSSTDNSVSKNVTACNPDLYEFDYAQLLLVLCSLLRVLLFMLRLVILLLLL</sequence>
<keyword evidence="1" id="KW-1133">Transmembrane helix</keyword>
<accession>A0A1Q2YIN6</accession>
<dbReference type="EMBL" id="BDGI01000118">
    <property type="protein sequence ID" value="GAV29404.1"/>
    <property type="molecule type" value="Genomic_DNA"/>
</dbReference>
<dbReference type="InterPro" id="IPR054722">
    <property type="entry name" value="PolX-like_BBD"/>
</dbReference>
<reference evidence="3 4" key="1">
    <citation type="submission" date="2016-08" db="EMBL/GenBank/DDBJ databases">
        <title>Whole genome shotgun sequence of Pichia membranifaciens KS47-1.</title>
        <authorList>
            <person name="Konishi M."/>
            <person name="Ishida M."/>
            <person name="Arakawa T."/>
            <person name="Kato Y."/>
            <person name="Horiuchi J."/>
        </authorList>
    </citation>
    <scope>NUCLEOTIDE SEQUENCE [LARGE SCALE GENOMIC DNA]</scope>
    <source>
        <strain evidence="3 4">KS47-1</strain>
    </source>
</reference>
<protein>
    <recommendedName>
        <fullName evidence="2">Retrovirus-related Pol polyprotein from transposon TNT 1-94-like beta-barrel domain-containing protein</fullName>
    </recommendedName>
</protein>
<keyword evidence="1" id="KW-0472">Membrane</keyword>
<dbReference type="Proteomes" id="UP000186136">
    <property type="component" value="Unassembled WGS sequence"/>
</dbReference>
<dbReference type="Pfam" id="PF22936">
    <property type="entry name" value="Pol_BBD"/>
    <property type="match status" value="1"/>
</dbReference>
<feature type="transmembrane region" description="Helical" evidence="1">
    <location>
        <begin position="248"/>
        <end position="274"/>
    </location>
</feature>
<keyword evidence="4" id="KW-1185">Reference proteome</keyword>
<evidence type="ECO:0000259" key="2">
    <source>
        <dbReference type="Pfam" id="PF22936"/>
    </source>
</evidence>